<dbReference type="AlphaFoldDB" id="A0A1N7DVZ1"/>
<evidence type="ECO:0000313" key="2">
    <source>
        <dbReference type="EMBL" id="SIR79986.1"/>
    </source>
</evidence>
<accession>A0A1N7DVZ1</accession>
<sequence length="263" mass="29835">MFIINPLLPVKRYQMTLMDILGRVESREKTLTVFNSDVPEHVFQDIETHFAVQNVAVRQAQTESGLPRDFAVLYKGAEFLAASPLSDLREALAFEGKLFDTTDFDSLPNPEVLTHVDDTVFTSYSKRRMILASREIEERAWRVGGGELHVGFQRLSLLRDQWDLYEKIVESGCEAHVYGSLDCDLPESSLAIHATEENEIKRTWFVVFDAPDGATDCALLAEESEPNRFYGFWTYDSGIVGEIRSHLRETYPLGEETTLSSLS</sequence>
<dbReference type="EMBL" id="FTNO01000005">
    <property type="protein sequence ID" value="SIR79986.1"/>
    <property type="molecule type" value="Genomic_DNA"/>
</dbReference>
<evidence type="ECO:0000313" key="3">
    <source>
        <dbReference type="Proteomes" id="UP000186914"/>
    </source>
</evidence>
<dbReference type="Pfam" id="PF10069">
    <property type="entry name" value="DICT"/>
    <property type="match status" value="1"/>
</dbReference>
<dbReference type="InterPro" id="IPR019278">
    <property type="entry name" value="DICT_dom"/>
</dbReference>
<dbReference type="Proteomes" id="UP000186914">
    <property type="component" value="Unassembled WGS sequence"/>
</dbReference>
<dbReference type="InterPro" id="IPR016954">
    <property type="entry name" value="Uncharacterised_Vng0742h"/>
</dbReference>
<feature type="domain" description="DICT" evidence="1">
    <location>
        <begin position="120"/>
        <end position="223"/>
    </location>
</feature>
<evidence type="ECO:0000259" key="1">
    <source>
        <dbReference type="Pfam" id="PF10069"/>
    </source>
</evidence>
<reference evidence="3" key="1">
    <citation type="submission" date="2017-01" db="EMBL/GenBank/DDBJ databases">
        <authorList>
            <person name="Varghese N."/>
            <person name="Submissions S."/>
        </authorList>
    </citation>
    <scope>NUCLEOTIDE SEQUENCE [LARGE SCALE GENOMIC DNA]</scope>
    <source>
        <strain evidence="3">CGMCC 1.7737</strain>
    </source>
</reference>
<protein>
    <submittedName>
        <fullName evidence="2">Diguanylate Cyclase and Two-component system sensory domain-containing protein</fullName>
    </submittedName>
</protein>
<keyword evidence="3" id="KW-1185">Reference proteome</keyword>
<proteinExistence type="predicted"/>
<organism evidence="2 3">
    <name type="scientific">Haladaptatus litoreus</name>
    <dbReference type="NCBI Taxonomy" id="553468"/>
    <lineage>
        <taxon>Archaea</taxon>
        <taxon>Methanobacteriati</taxon>
        <taxon>Methanobacteriota</taxon>
        <taxon>Stenosarchaea group</taxon>
        <taxon>Halobacteria</taxon>
        <taxon>Halobacteriales</taxon>
        <taxon>Haladaptataceae</taxon>
        <taxon>Haladaptatus</taxon>
    </lineage>
</organism>
<name>A0A1N7DVZ1_9EURY</name>
<dbReference type="PIRSF" id="PIRSF030471">
    <property type="entry name" value="STR_Vng0742h_prd"/>
    <property type="match status" value="1"/>
</dbReference>
<gene>
    <name evidence="2" type="ORF">SAMN05421858_3792</name>
</gene>